<keyword evidence="5 9" id="KW-1133">Transmembrane helix</keyword>
<evidence type="ECO:0000313" key="11">
    <source>
        <dbReference type="EMBL" id="UWX74091.1"/>
    </source>
</evidence>
<evidence type="ECO:0000256" key="8">
    <source>
        <dbReference type="PROSITE-ProRule" id="PRU00284"/>
    </source>
</evidence>
<dbReference type="PRINTS" id="PR00260">
    <property type="entry name" value="CHEMTRNSDUCR"/>
</dbReference>
<evidence type="ECO:0000256" key="5">
    <source>
        <dbReference type="ARBA" id="ARBA00022989"/>
    </source>
</evidence>
<accession>A0AB38U2B8</accession>
<evidence type="ECO:0000256" key="2">
    <source>
        <dbReference type="ARBA" id="ARBA00022475"/>
    </source>
</evidence>
<dbReference type="Gene3D" id="1.10.287.950">
    <property type="entry name" value="Methyl-accepting chemotaxis protein"/>
    <property type="match status" value="1"/>
</dbReference>
<evidence type="ECO:0000256" key="9">
    <source>
        <dbReference type="SAM" id="Phobius"/>
    </source>
</evidence>
<name>A0AB38U2B8_BURGA</name>
<evidence type="ECO:0000256" key="7">
    <source>
        <dbReference type="ARBA" id="ARBA00029447"/>
    </source>
</evidence>
<evidence type="ECO:0000256" key="6">
    <source>
        <dbReference type="ARBA" id="ARBA00023136"/>
    </source>
</evidence>
<keyword evidence="4 9" id="KW-0812">Transmembrane</keyword>
<protein>
    <submittedName>
        <fullName evidence="11">Methyl-accepting chemotaxis protein</fullName>
    </submittedName>
</protein>
<dbReference type="InterPro" id="IPR051310">
    <property type="entry name" value="MCP_chemotaxis"/>
</dbReference>
<dbReference type="EMBL" id="CP104215">
    <property type="protein sequence ID" value="UWX74091.1"/>
    <property type="molecule type" value="Genomic_DNA"/>
</dbReference>
<dbReference type="Gene3D" id="3.30.450.20">
    <property type="entry name" value="PAS domain"/>
    <property type="match status" value="1"/>
</dbReference>
<evidence type="ECO:0000256" key="4">
    <source>
        <dbReference type="ARBA" id="ARBA00022692"/>
    </source>
</evidence>
<dbReference type="SUPFAM" id="SSF58104">
    <property type="entry name" value="Methyl-accepting chemotaxis protein (MCP) signaling domain"/>
    <property type="match status" value="1"/>
</dbReference>
<dbReference type="PANTHER" id="PTHR43531:SF14">
    <property type="entry name" value="METHYL-ACCEPTING CHEMOTAXIS PROTEIN I-RELATED"/>
    <property type="match status" value="1"/>
</dbReference>
<dbReference type="GO" id="GO:0006935">
    <property type="term" value="P:chemotaxis"/>
    <property type="evidence" value="ECO:0007669"/>
    <property type="project" value="InterPro"/>
</dbReference>
<dbReference type="InterPro" id="IPR004089">
    <property type="entry name" value="MCPsignal_dom"/>
</dbReference>
<dbReference type="Pfam" id="PF00015">
    <property type="entry name" value="MCPsignal"/>
    <property type="match status" value="1"/>
</dbReference>
<dbReference type="CDD" id="cd11386">
    <property type="entry name" value="MCP_signal"/>
    <property type="match status" value="1"/>
</dbReference>
<dbReference type="PROSITE" id="PS50111">
    <property type="entry name" value="CHEMOTAXIS_TRANSDUC_2"/>
    <property type="match status" value="1"/>
</dbReference>
<keyword evidence="6 9" id="KW-0472">Membrane</keyword>
<dbReference type="AlphaFoldDB" id="A0AB38U2B8"/>
<dbReference type="SMART" id="SM00283">
    <property type="entry name" value="MA"/>
    <property type="match status" value="1"/>
</dbReference>
<proteinExistence type="inferred from homology"/>
<reference evidence="11" key="1">
    <citation type="submission" date="2022-09" db="EMBL/GenBank/DDBJ databases">
        <title>Genomic of Burkholderia gladioli.</title>
        <authorList>
            <person name="Wu H."/>
        </authorList>
    </citation>
    <scope>NUCLEOTIDE SEQUENCE</scope>
    <source>
        <strain evidence="11">ZN-S4</strain>
    </source>
</reference>
<feature type="domain" description="Methyl-accepting transducer" evidence="10">
    <location>
        <begin position="265"/>
        <end position="494"/>
    </location>
</feature>
<comment type="similarity">
    <text evidence="7">Belongs to the methyl-accepting chemotaxis (MCP) protein family.</text>
</comment>
<dbReference type="InterPro" id="IPR004090">
    <property type="entry name" value="Chemotax_Me-accpt_rcpt"/>
</dbReference>
<dbReference type="Proteomes" id="UP001059745">
    <property type="component" value="Chromosome 2"/>
</dbReference>
<dbReference type="FunFam" id="1.10.287.950:FF:000001">
    <property type="entry name" value="Methyl-accepting chemotaxis sensory transducer"/>
    <property type="match status" value="1"/>
</dbReference>
<evidence type="ECO:0000259" key="10">
    <source>
        <dbReference type="PROSITE" id="PS50111"/>
    </source>
</evidence>
<keyword evidence="2" id="KW-1003">Cell membrane</keyword>
<dbReference type="SMART" id="SM01049">
    <property type="entry name" value="Cache_2"/>
    <property type="match status" value="1"/>
</dbReference>
<organism evidence="11 12">
    <name type="scientific">Burkholderia gladioli</name>
    <name type="common">Pseudomonas marginata</name>
    <name type="synonym">Phytomonas marginata</name>
    <dbReference type="NCBI Taxonomy" id="28095"/>
    <lineage>
        <taxon>Bacteria</taxon>
        <taxon>Pseudomonadati</taxon>
        <taxon>Pseudomonadota</taxon>
        <taxon>Betaproteobacteria</taxon>
        <taxon>Burkholderiales</taxon>
        <taxon>Burkholderiaceae</taxon>
        <taxon>Burkholderia</taxon>
    </lineage>
</organism>
<evidence type="ECO:0000256" key="3">
    <source>
        <dbReference type="ARBA" id="ARBA00022481"/>
    </source>
</evidence>
<gene>
    <name evidence="11" type="ORF">NYZ96_21395</name>
</gene>
<dbReference type="GO" id="GO:0005886">
    <property type="term" value="C:plasma membrane"/>
    <property type="evidence" value="ECO:0007669"/>
    <property type="project" value="UniProtKB-SubCell"/>
</dbReference>
<keyword evidence="3" id="KW-0488">Methylation</keyword>
<dbReference type="GO" id="GO:0004888">
    <property type="term" value="F:transmembrane signaling receptor activity"/>
    <property type="evidence" value="ECO:0007669"/>
    <property type="project" value="InterPro"/>
</dbReference>
<comment type="subcellular location">
    <subcellularLocation>
        <location evidence="1">Cell membrane</location>
        <topology evidence="1">Multi-pass membrane protein</topology>
    </subcellularLocation>
</comment>
<keyword evidence="8" id="KW-0807">Transducer</keyword>
<feature type="transmembrane region" description="Helical" evidence="9">
    <location>
        <begin position="177"/>
        <end position="204"/>
    </location>
</feature>
<dbReference type="InterPro" id="IPR033480">
    <property type="entry name" value="sCache_2"/>
</dbReference>
<evidence type="ECO:0000313" key="12">
    <source>
        <dbReference type="Proteomes" id="UP001059745"/>
    </source>
</evidence>
<dbReference type="Pfam" id="PF17200">
    <property type="entry name" value="sCache_2"/>
    <property type="match status" value="1"/>
</dbReference>
<dbReference type="GO" id="GO:0007165">
    <property type="term" value="P:signal transduction"/>
    <property type="evidence" value="ECO:0007669"/>
    <property type="project" value="UniProtKB-KW"/>
</dbReference>
<sequence>MKLSTKLTVLVVTALLGIVLLAATALTMMRGELIDSRRDEIATLLSKAEHAVNVYRERQARGELTLEQAQQQAEEAVARLNDEDSYFWVKNAENINIVHPNPALRDKRVIDNPTASGRTDREEYDAQLARSHVAFVDLLLKRPGDAQPVPKLQGVVRIPEWNWLIGTGFFYDRINQVFYRLAAILAGIATAIVVVVSAIALAMVRSVRRTLGGEPAHATEIATHIANGQLHLEFDASRAAPGSLIAELAQMRTRLAAMIAEIQSASHAIAHGAGEIAQGNIDLSQRTEQQAASLQETAASMEQITGTVKQNADNAQQANGLVGSATEATSRGGEAVRQVVDTMSSIAEQSSRIADITSVIESIAFQTNILALNAAVEAARAGEEGRGFAVVAAEVRSLAQRSASAAKDIKELIQVSVDKVGDGNRLVQLAGERMSEIDRSIGQVADIIGEISAASVEQSTGIDQVGRAVTQMDEVTQQNAALVEQAAAAATSLDEQAGRLRSAVSVFRLA</sequence>
<dbReference type="RefSeq" id="WP_260531739.1">
    <property type="nucleotide sequence ID" value="NZ_CP104215.1"/>
</dbReference>
<dbReference type="PANTHER" id="PTHR43531">
    <property type="entry name" value="PROTEIN ICFG"/>
    <property type="match status" value="1"/>
</dbReference>
<evidence type="ECO:0000256" key="1">
    <source>
        <dbReference type="ARBA" id="ARBA00004651"/>
    </source>
</evidence>